<comment type="catalytic activity">
    <reaction evidence="8 9">
        <text>a ubiquinone + NADH + 5 H(+)(in) = a ubiquinol + NAD(+) + 4 H(+)(out)</text>
        <dbReference type="Rhea" id="RHEA:29091"/>
        <dbReference type="Rhea" id="RHEA-COMP:9565"/>
        <dbReference type="Rhea" id="RHEA-COMP:9566"/>
        <dbReference type="ChEBI" id="CHEBI:15378"/>
        <dbReference type="ChEBI" id="CHEBI:16389"/>
        <dbReference type="ChEBI" id="CHEBI:17976"/>
        <dbReference type="ChEBI" id="CHEBI:57540"/>
        <dbReference type="ChEBI" id="CHEBI:57945"/>
        <dbReference type="EC" id="7.1.1.2"/>
    </reaction>
</comment>
<evidence type="ECO:0000256" key="4">
    <source>
        <dbReference type="ARBA" id="ARBA00022448"/>
    </source>
</evidence>
<dbReference type="AlphaFoldDB" id="A0A141CKG2"/>
<sequence length="115" mass="13164">MKFIMMTMLLALLIGIIFSAGVILNNKSNLDKEKSSPFECGFDPGSISRLPFCMKFFLVAVIFLVFDIEVALIIPMPLSFMSIQIFLLILVAGLFYEWFYGGLDWMKQKNKKCNF</sequence>
<comment type="function">
    <text evidence="9">Core subunit of the mitochondrial membrane respiratory chain NADH dehydrogenase (Complex I) which catalyzes electron transfer from NADH through the respiratory chain, using ubiquinone as an electron acceptor. Essential for the catalytic activity of complex I.</text>
</comment>
<keyword evidence="6 9" id="KW-1133">Transmembrane helix</keyword>
<feature type="transmembrane region" description="Helical" evidence="9">
    <location>
        <begin position="80"/>
        <end position="99"/>
    </location>
</feature>
<organism evidence="10">
    <name type="scientific">Spadella cephaloptera</name>
    <dbReference type="NCBI Taxonomy" id="52888"/>
    <lineage>
        <taxon>Eukaryota</taxon>
        <taxon>Metazoa</taxon>
        <taxon>Spiralia</taxon>
        <taxon>Gnathifera</taxon>
        <taxon>Chaetognatha</taxon>
        <taxon>Sagittoidea</taxon>
        <taxon>Phragmophora</taxon>
        <taxon>Spadellidae</taxon>
        <taxon>Spadella</taxon>
    </lineage>
</organism>
<name>A0A141CKG2_9BILA</name>
<dbReference type="Pfam" id="PF00507">
    <property type="entry name" value="Oxidored_q4"/>
    <property type="match status" value="1"/>
</dbReference>
<feature type="transmembrane region" description="Helical" evidence="9">
    <location>
        <begin position="56"/>
        <end position="74"/>
    </location>
</feature>
<dbReference type="GO" id="GO:0008137">
    <property type="term" value="F:NADH dehydrogenase (ubiquinone) activity"/>
    <property type="evidence" value="ECO:0007669"/>
    <property type="project" value="UniProtKB-UniRule"/>
</dbReference>
<evidence type="ECO:0000256" key="8">
    <source>
        <dbReference type="ARBA" id="ARBA00049551"/>
    </source>
</evidence>
<evidence type="ECO:0000256" key="1">
    <source>
        <dbReference type="ARBA" id="ARBA00004370"/>
    </source>
</evidence>
<dbReference type="PANTHER" id="PTHR11058">
    <property type="entry name" value="NADH-UBIQUINONE OXIDOREDUCTASE CHAIN 3"/>
    <property type="match status" value="1"/>
</dbReference>
<keyword evidence="5 9" id="KW-0812">Transmembrane</keyword>
<keyword evidence="9" id="KW-0679">Respiratory chain</keyword>
<evidence type="ECO:0000313" key="10">
    <source>
        <dbReference type="EMBL" id="AKS04008.1"/>
    </source>
</evidence>
<dbReference type="EMBL" id="KP899752">
    <property type="protein sequence ID" value="AKS04008.1"/>
    <property type="molecule type" value="Genomic_DNA"/>
</dbReference>
<dbReference type="PANTHER" id="PTHR11058:SF9">
    <property type="entry name" value="NADH-UBIQUINONE OXIDOREDUCTASE CHAIN 3"/>
    <property type="match status" value="1"/>
</dbReference>
<keyword evidence="4 9" id="KW-0813">Transport</keyword>
<keyword evidence="9" id="KW-0830">Ubiquinone</keyword>
<keyword evidence="9" id="KW-1278">Translocase</keyword>
<accession>A0A141CKG2</accession>
<evidence type="ECO:0000256" key="9">
    <source>
        <dbReference type="RuleBase" id="RU003640"/>
    </source>
</evidence>
<evidence type="ECO:0000256" key="3">
    <source>
        <dbReference type="ARBA" id="ARBA00021007"/>
    </source>
</evidence>
<keyword evidence="9 10" id="KW-0496">Mitochondrion</keyword>
<comment type="similarity">
    <text evidence="2 9">Belongs to the complex I subunit 3 family.</text>
</comment>
<evidence type="ECO:0000256" key="5">
    <source>
        <dbReference type="ARBA" id="ARBA00022692"/>
    </source>
</evidence>
<geneLocation type="mitochondrion" evidence="10"/>
<dbReference type="Gene3D" id="1.20.58.1610">
    <property type="entry name" value="NADH:ubiquinone/plastoquinone oxidoreductase, chain 3"/>
    <property type="match status" value="1"/>
</dbReference>
<gene>
    <name evidence="10" type="primary">NADH3</name>
</gene>
<protein>
    <recommendedName>
        <fullName evidence="3 9">NADH-ubiquinone oxidoreductase chain 3</fullName>
        <ecNumber evidence="9">7.1.1.2</ecNumber>
    </recommendedName>
</protein>
<keyword evidence="9" id="KW-0520">NAD</keyword>
<proteinExistence type="inferred from homology"/>
<dbReference type="InterPro" id="IPR000440">
    <property type="entry name" value="NADH_UbQ/plastoQ_OxRdtase_su3"/>
</dbReference>
<dbReference type="GO" id="GO:0030964">
    <property type="term" value="C:NADH dehydrogenase complex"/>
    <property type="evidence" value="ECO:0007669"/>
    <property type="project" value="TreeGrafter"/>
</dbReference>
<keyword evidence="7 9" id="KW-0472">Membrane</keyword>
<dbReference type="EC" id="7.1.1.2" evidence="9"/>
<dbReference type="GO" id="GO:0031966">
    <property type="term" value="C:mitochondrial membrane"/>
    <property type="evidence" value="ECO:0007669"/>
    <property type="project" value="UniProtKB-SubCell"/>
</dbReference>
<keyword evidence="9" id="KW-0249">Electron transport</keyword>
<evidence type="ECO:0000256" key="7">
    <source>
        <dbReference type="ARBA" id="ARBA00023136"/>
    </source>
</evidence>
<evidence type="ECO:0000256" key="6">
    <source>
        <dbReference type="ARBA" id="ARBA00022989"/>
    </source>
</evidence>
<evidence type="ECO:0000256" key="2">
    <source>
        <dbReference type="ARBA" id="ARBA00008472"/>
    </source>
</evidence>
<feature type="transmembrane region" description="Helical" evidence="9">
    <location>
        <begin position="6"/>
        <end position="24"/>
    </location>
</feature>
<dbReference type="InterPro" id="IPR038430">
    <property type="entry name" value="NDAH_ubi_oxred_su3_sf"/>
</dbReference>
<reference evidence="10" key="1">
    <citation type="submission" date="2015-03" db="EMBL/GenBank/DDBJ databases">
        <title>Mitochondrial variation in chaetognaths.</title>
        <authorList>
            <person name="Marletaz F."/>
            <person name="Le Parco Y."/>
            <person name="Liu S."/>
            <person name="Peijnenburg K."/>
        </authorList>
    </citation>
    <scope>NUCLEOTIDE SEQUENCE</scope>
    <source>
        <strain evidence="10">SOR-8</strain>
    </source>
</reference>
<comment type="subcellular location">
    <subcellularLocation>
        <location evidence="1">Membrane</location>
    </subcellularLocation>
    <subcellularLocation>
        <location evidence="9">Mitochondrion membrane</location>
        <topology evidence="9">Multi-pass membrane protein</topology>
    </subcellularLocation>
</comment>